<evidence type="ECO:0000256" key="2">
    <source>
        <dbReference type="ARBA" id="ARBA00022801"/>
    </source>
</evidence>
<feature type="domain" description="DNA2/NAM7 helicase-like C-terminal" evidence="5">
    <location>
        <begin position="1"/>
        <end position="56"/>
    </location>
</feature>
<evidence type="ECO:0000259" key="5">
    <source>
        <dbReference type="Pfam" id="PF13087"/>
    </source>
</evidence>
<dbReference type="GO" id="GO:0005524">
    <property type="term" value="F:ATP binding"/>
    <property type="evidence" value="ECO:0007669"/>
    <property type="project" value="UniProtKB-KW"/>
</dbReference>
<name>A0A9W6ZQY4_9STRA</name>
<comment type="caution">
    <text evidence="6">The sequence shown here is derived from an EMBL/GenBank/DDBJ whole genome shotgun (WGS) entry which is preliminary data.</text>
</comment>
<feature type="non-terminal residue" evidence="6">
    <location>
        <position position="62"/>
    </location>
</feature>
<dbReference type="InterPro" id="IPR050534">
    <property type="entry name" value="Coronavir_polyprotein_1ab"/>
</dbReference>
<dbReference type="InterPro" id="IPR027417">
    <property type="entry name" value="P-loop_NTPase"/>
</dbReference>
<dbReference type="Gene3D" id="3.40.50.300">
    <property type="entry name" value="P-loop containing nucleotide triphosphate hydrolases"/>
    <property type="match status" value="1"/>
</dbReference>
<keyword evidence="1" id="KW-0547">Nucleotide-binding</keyword>
<feature type="non-terminal residue" evidence="6">
    <location>
        <position position="1"/>
    </location>
</feature>
<dbReference type="GO" id="GO:0016787">
    <property type="term" value="F:hydrolase activity"/>
    <property type="evidence" value="ECO:0007669"/>
    <property type="project" value="UniProtKB-KW"/>
</dbReference>
<dbReference type="GO" id="GO:0043139">
    <property type="term" value="F:5'-3' DNA helicase activity"/>
    <property type="evidence" value="ECO:0007669"/>
    <property type="project" value="TreeGrafter"/>
</dbReference>
<dbReference type="InterPro" id="IPR047187">
    <property type="entry name" value="SF1_C_Upf1"/>
</dbReference>
<dbReference type="EMBL" id="BLQM01000041">
    <property type="protein sequence ID" value="GMH54969.1"/>
    <property type="molecule type" value="Genomic_DNA"/>
</dbReference>
<keyword evidence="2" id="KW-0378">Hydrolase</keyword>
<reference evidence="7" key="1">
    <citation type="journal article" date="2023" name="Commun. Biol.">
        <title>Genome analysis of Parmales, the sister group of diatoms, reveals the evolutionary specialization of diatoms from phago-mixotrophs to photoautotrophs.</title>
        <authorList>
            <person name="Ban H."/>
            <person name="Sato S."/>
            <person name="Yoshikawa S."/>
            <person name="Yamada K."/>
            <person name="Nakamura Y."/>
            <person name="Ichinomiya M."/>
            <person name="Sato N."/>
            <person name="Blanc-Mathieu R."/>
            <person name="Endo H."/>
            <person name="Kuwata A."/>
            <person name="Ogata H."/>
        </authorList>
    </citation>
    <scope>NUCLEOTIDE SEQUENCE [LARGE SCALE GENOMIC DNA]</scope>
</reference>
<dbReference type="CDD" id="cd18808">
    <property type="entry name" value="SF1_C_Upf1"/>
    <property type="match status" value="1"/>
</dbReference>
<gene>
    <name evidence="6" type="ORF">TL16_g01793</name>
</gene>
<protein>
    <recommendedName>
        <fullName evidence="5">DNA2/NAM7 helicase-like C-terminal domain-containing protein</fullName>
    </recommendedName>
</protein>
<keyword evidence="3" id="KW-0347">Helicase</keyword>
<evidence type="ECO:0000313" key="6">
    <source>
        <dbReference type="EMBL" id="GMH54969.1"/>
    </source>
</evidence>
<dbReference type="InterPro" id="IPR041679">
    <property type="entry name" value="DNA2/NAM7-like_C"/>
</dbReference>
<proteinExistence type="predicted"/>
<dbReference type="Proteomes" id="UP001162640">
    <property type="component" value="Unassembled WGS sequence"/>
</dbReference>
<dbReference type="AlphaFoldDB" id="A0A9W6ZQY4"/>
<dbReference type="Pfam" id="PF13087">
    <property type="entry name" value="AAA_12"/>
    <property type="match status" value="1"/>
</dbReference>
<dbReference type="PANTHER" id="PTHR43788:SF8">
    <property type="entry name" value="DNA-BINDING PROTEIN SMUBP-2"/>
    <property type="match status" value="1"/>
</dbReference>
<evidence type="ECO:0000256" key="1">
    <source>
        <dbReference type="ARBA" id="ARBA00022741"/>
    </source>
</evidence>
<sequence>VTVATVDSSQGSEATVIIVSFVRSRENGSVGFLNDGRRINVGLSRAKEKLICVGDLKTIRRG</sequence>
<keyword evidence="4" id="KW-0067">ATP-binding</keyword>
<evidence type="ECO:0000256" key="4">
    <source>
        <dbReference type="ARBA" id="ARBA00022840"/>
    </source>
</evidence>
<evidence type="ECO:0000256" key="3">
    <source>
        <dbReference type="ARBA" id="ARBA00022806"/>
    </source>
</evidence>
<dbReference type="PANTHER" id="PTHR43788">
    <property type="entry name" value="DNA2/NAM7 HELICASE FAMILY MEMBER"/>
    <property type="match status" value="1"/>
</dbReference>
<organism evidence="6 7">
    <name type="scientific">Triparma laevis f. inornata</name>
    <dbReference type="NCBI Taxonomy" id="1714386"/>
    <lineage>
        <taxon>Eukaryota</taxon>
        <taxon>Sar</taxon>
        <taxon>Stramenopiles</taxon>
        <taxon>Ochrophyta</taxon>
        <taxon>Bolidophyceae</taxon>
        <taxon>Parmales</taxon>
        <taxon>Triparmaceae</taxon>
        <taxon>Triparma</taxon>
    </lineage>
</organism>
<accession>A0A9W6ZQY4</accession>
<evidence type="ECO:0000313" key="7">
    <source>
        <dbReference type="Proteomes" id="UP001162640"/>
    </source>
</evidence>
<dbReference type="SUPFAM" id="SSF52540">
    <property type="entry name" value="P-loop containing nucleoside triphosphate hydrolases"/>
    <property type="match status" value="1"/>
</dbReference>